<keyword evidence="2" id="KW-1185">Reference proteome</keyword>
<dbReference type="RefSeq" id="XP_001309772.1">
    <property type="nucleotide sequence ID" value="XM_001309771.1"/>
</dbReference>
<dbReference type="EMBL" id="DS113741">
    <property type="protein sequence ID" value="EAX96842.1"/>
    <property type="molecule type" value="Genomic_DNA"/>
</dbReference>
<protein>
    <recommendedName>
        <fullName evidence="3">Right handed beta helix domain-containing protein</fullName>
    </recommendedName>
</protein>
<dbReference type="SUPFAM" id="SSF51126">
    <property type="entry name" value="Pectin lyase-like"/>
    <property type="match status" value="1"/>
</dbReference>
<dbReference type="KEGG" id="tva:4754618"/>
<dbReference type="AlphaFoldDB" id="A2FE14"/>
<name>A2FE14_TRIV3</name>
<dbReference type="InterPro" id="IPR011050">
    <property type="entry name" value="Pectin_lyase_fold/virulence"/>
</dbReference>
<reference evidence="1" key="2">
    <citation type="journal article" date="2007" name="Science">
        <title>Draft genome sequence of the sexually transmitted pathogen Trichomonas vaginalis.</title>
        <authorList>
            <person name="Carlton J.M."/>
            <person name="Hirt R.P."/>
            <person name="Silva J.C."/>
            <person name="Delcher A.L."/>
            <person name="Schatz M."/>
            <person name="Zhao Q."/>
            <person name="Wortman J.R."/>
            <person name="Bidwell S.L."/>
            <person name="Alsmark U.C.M."/>
            <person name="Besteiro S."/>
            <person name="Sicheritz-Ponten T."/>
            <person name="Noel C.J."/>
            <person name="Dacks J.B."/>
            <person name="Foster P.G."/>
            <person name="Simillion C."/>
            <person name="Van de Peer Y."/>
            <person name="Miranda-Saavedra D."/>
            <person name="Barton G.J."/>
            <person name="Westrop G.D."/>
            <person name="Mueller S."/>
            <person name="Dessi D."/>
            <person name="Fiori P.L."/>
            <person name="Ren Q."/>
            <person name="Paulsen I."/>
            <person name="Zhang H."/>
            <person name="Bastida-Corcuera F.D."/>
            <person name="Simoes-Barbosa A."/>
            <person name="Brown M.T."/>
            <person name="Hayes R.D."/>
            <person name="Mukherjee M."/>
            <person name="Okumura C.Y."/>
            <person name="Schneider R."/>
            <person name="Smith A.J."/>
            <person name="Vanacova S."/>
            <person name="Villalvazo M."/>
            <person name="Haas B.J."/>
            <person name="Pertea M."/>
            <person name="Feldblyum T.V."/>
            <person name="Utterback T.R."/>
            <person name="Shu C.L."/>
            <person name="Osoegawa K."/>
            <person name="de Jong P.J."/>
            <person name="Hrdy I."/>
            <person name="Horvathova L."/>
            <person name="Zubacova Z."/>
            <person name="Dolezal P."/>
            <person name="Malik S.B."/>
            <person name="Logsdon J.M. Jr."/>
            <person name="Henze K."/>
            <person name="Gupta A."/>
            <person name="Wang C.C."/>
            <person name="Dunne R.L."/>
            <person name="Upcroft J.A."/>
            <person name="Upcroft P."/>
            <person name="White O."/>
            <person name="Salzberg S.L."/>
            <person name="Tang P."/>
            <person name="Chiu C.-H."/>
            <person name="Lee Y.-S."/>
            <person name="Embley T.M."/>
            <person name="Coombs G.H."/>
            <person name="Mottram J.C."/>
            <person name="Tachezy J."/>
            <person name="Fraser-Liggett C.M."/>
            <person name="Johnson P.J."/>
        </authorList>
    </citation>
    <scope>NUCLEOTIDE SEQUENCE [LARGE SCALE GENOMIC DNA]</scope>
    <source>
        <strain evidence="1">G3</strain>
    </source>
</reference>
<evidence type="ECO:0008006" key="3">
    <source>
        <dbReference type="Google" id="ProtNLM"/>
    </source>
</evidence>
<accession>A2FE14</accession>
<dbReference type="VEuPathDB" id="TrichDB:TVAG_470070"/>
<organism evidence="1 2">
    <name type="scientific">Trichomonas vaginalis (strain ATCC PRA-98 / G3)</name>
    <dbReference type="NCBI Taxonomy" id="412133"/>
    <lineage>
        <taxon>Eukaryota</taxon>
        <taxon>Metamonada</taxon>
        <taxon>Parabasalia</taxon>
        <taxon>Trichomonadida</taxon>
        <taxon>Trichomonadidae</taxon>
        <taxon>Trichomonas</taxon>
    </lineage>
</organism>
<sequence length="348" mass="38807">MNFTFSSLRLSEISSSLSPLLTHRNTLQRCYFTHQISPIIYSSKSQSIFKTKFSKSLSSAVVIQSENDVTIENIEIKESIFSDLKNSEQGGAVLVKHPQAFVRIYKTLFLGCSATTNGGGLYCTSARLNLSESAFHECSISDMAWSGQAFLTTCNYAQVNTTTVFCCAISETLRGSEAAILVGGVQCISQLNSSYNIAAQYASGLATSESVSFSLKLSQFWHNQSPNHMLALVHIRPDDDISFCNFIKNTVPVDGLFYISGGYCILRKCVFKRNTGTFAVFNQAYGPGYLTIEECEIDLPEQRIMSGQYNLYNVQCVFTKKPSKLALPRNSELNPDNLYRMYRYINIK</sequence>
<gene>
    <name evidence="1" type="ORF">TVAG_470070</name>
</gene>
<reference evidence="1" key="1">
    <citation type="submission" date="2006-10" db="EMBL/GenBank/DDBJ databases">
        <authorList>
            <person name="Amadeo P."/>
            <person name="Zhao Q."/>
            <person name="Wortman J."/>
            <person name="Fraser-Liggett C."/>
            <person name="Carlton J."/>
        </authorList>
    </citation>
    <scope>NUCLEOTIDE SEQUENCE</scope>
    <source>
        <strain evidence="1">G3</strain>
    </source>
</reference>
<evidence type="ECO:0000313" key="1">
    <source>
        <dbReference type="EMBL" id="EAX96842.1"/>
    </source>
</evidence>
<evidence type="ECO:0000313" key="2">
    <source>
        <dbReference type="Proteomes" id="UP000001542"/>
    </source>
</evidence>
<proteinExistence type="predicted"/>
<dbReference type="VEuPathDB" id="TrichDB:TVAGG3_0553550"/>
<dbReference type="InParanoid" id="A2FE14"/>
<dbReference type="Proteomes" id="UP000001542">
    <property type="component" value="Unassembled WGS sequence"/>
</dbReference>